<dbReference type="GO" id="GO:0002937">
    <property type="term" value="P:tRNA 4-thiouridine biosynthesis"/>
    <property type="evidence" value="ECO:0007669"/>
    <property type="project" value="TreeGrafter"/>
</dbReference>
<dbReference type="NCBIfam" id="TIGR00342">
    <property type="entry name" value="tRNA uracil 4-sulfurtransferase ThiI"/>
    <property type="match status" value="1"/>
</dbReference>
<dbReference type="GO" id="GO:0005524">
    <property type="term" value="F:ATP binding"/>
    <property type="evidence" value="ECO:0007669"/>
    <property type="project" value="UniProtKB-UniRule"/>
</dbReference>
<dbReference type="InterPro" id="IPR049962">
    <property type="entry name" value="THUMP_ThiI"/>
</dbReference>
<evidence type="ECO:0000256" key="11">
    <source>
        <dbReference type="ARBA" id="ARBA00058382"/>
    </source>
</evidence>
<evidence type="ECO:0000256" key="6">
    <source>
        <dbReference type="ARBA" id="ARBA00022840"/>
    </source>
</evidence>
<dbReference type="InterPro" id="IPR049961">
    <property type="entry name" value="ThiI_N"/>
</dbReference>
<dbReference type="Gene3D" id="3.30.2130.30">
    <property type="match status" value="1"/>
</dbReference>
<evidence type="ECO:0000313" key="21">
    <source>
        <dbReference type="Proteomes" id="UP000230353"/>
    </source>
</evidence>
<dbReference type="InterPro" id="IPR020536">
    <property type="entry name" value="ThiI_AANH"/>
</dbReference>
<evidence type="ECO:0000256" key="13">
    <source>
        <dbReference type="ARBA" id="ARBA00066827"/>
    </source>
</evidence>
<dbReference type="GO" id="GO:0009229">
    <property type="term" value="P:thiamine diphosphate biosynthetic process"/>
    <property type="evidence" value="ECO:0007669"/>
    <property type="project" value="UniProtKB-UniRule"/>
</dbReference>
<feature type="domain" description="THUMP" evidence="19">
    <location>
        <begin position="63"/>
        <end position="171"/>
    </location>
</feature>
<evidence type="ECO:0000259" key="19">
    <source>
        <dbReference type="PROSITE" id="PS51165"/>
    </source>
</evidence>
<dbReference type="GO" id="GO:0004810">
    <property type="term" value="F:CCA tRNA nucleotidyltransferase activity"/>
    <property type="evidence" value="ECO:0007669"/>
    <property type="project" value="InterPro"/>
</dbReference>
<protein>
    <recommendedName>
        <fullName evidence="14 18">Probable tRNA sulfurtransferase</fullName>
        <ecNumber evidence="13 18">2.8.1.4</ecNumber>
    </recommendedName>
    <alternativeName>
        <fullName evidence="15 18">Sulfur carrier protein ThiS sulfurtransferase</fullName>
    </alternativeName>
    <alternativeName>
        <fullName evidence="16 18">Thiamine biosynthesis protein ThiI</fullName>
    </alternativeName>
    <alternativeName>
        <fullName evidence="17 18">tRNA 4-thiouridine synthase</fullName>
    </alternativeName>
</protein>
<dbReference type="EMBL" id="PEZL01000023">
    <property type="protein sequence ID" value="PIS13450.1"/>
    <property type="molecule type" value="Genomic_DNA"/>
</dbReference>
<evidence type="ECO:0000256" key="4">
    <source>
        <dbReference type="ARBA" id="ARBA00022679"/>
    </source>
</evidence>
<proteinExistence type="inferred from homology"/>
<evidence type="ECO:0000256" key="17">
    <source>
        <dbReference type="ARBA" id="ARBA00080570"/>
    </source>
</evidence>
<reference evidence="21" key="1">
    <citation type="submission" date="2017-09" db="EMBL/GenBank/DDBJ databases">
        <title>Depth-based differentiation of microbial function through sediment-hosted aquifers and enrichment of novel symbionts in the deep terrestrial subsurface.</title>
        <authorList>
            <person name="Probst A.J."/>
            <person name="Ladd B."/>
            <person name="Jarett J.K."/>
            <person name="Geller-Mcgrath D.E."/>
            <person name="Sieber C.M.K."/>
            <person name="Emerson J.B."/>
            <person name="Anantharaman K."/>
            <person name="Thomas B.C."/>
            <person name="Malmstrom R."/>
            <person name="Stieglmeier M."/>
            <person name="Klingl A."/>
            <person name="Woyke T."/>
            <person name="Ryan C.M."/>
            <person name="Banfield J.F."/>
        </authorList>
    </citation>
    <scope>NUCLEOTIDE SEQUENCE [LARGE SCALE GENOMIC DNA]</scope>
</reference>
<name>A0A2H0WLE1_9BACT</name>
<dbReference type="UniPathway" id="UPA00060"/>
<keyword evidence="6 18" id="KW-0067">ATP-binding</keyword>
<gene>
    <name evidence="18 20" type="primary">thiI</name>
    <name evidence="20" type="ORF">COT67_01685</name>
</gene>
<dbReference type="GO" id="GO:0000049">
    <property type="term" value="F:tRNA binding"/>
    <property type="evidence" value="ECO:0007669"/>
    <property type="project" value="UniProtKB-UniRule"/>
</dbReference>
<dbReference type="PROSITE" id="PS51165">
    <property type="entry name" value="THUMP"/>
    <property type="match status" value="1"/>
</dbReference>
<evidence type="ECO:0000256" key="18">
    <source>
        <dbReference type="HAMAP-Rule" id="MF_00021"/>
    </source>
</evidence>
<dbReference type="InterPro" id="IPR014729">
    <property type="entry name" value="Rossmann-like_a/b/a_fold"/>
</dbReference>
<comment type="similarity">
    <text evidence="12 18">Belongs to the ThiI family.</text>
</comment>
<dbReference type="AlphaFoldDB" id="A0A2H0WLE1"/>
<evidence type="ECO:0000256" key="10">
    <source>
        <dbReference type="ARBA" id="ARBA00052330"/>
    </source>
</evidence>
<accession>A0A2H0WLE1</accession>
<comment type="function">
    <text evidence="11 18">Catalyzes the ATP-dependent transfer of a sulfur to tRNA to produce 4-thiouridine in position 8 of tRNAs, which functions as a near-UV photosensor. Also catalyzes the transfer of sulfur to the sulfur carrier protein ThiS, forming ThiS-thiocarboxylate. This is a step in the synthesis of thiazole, in the thiamine biosynthesis pathway. The sulfur is donated as persulfide by IscS.</text>
</comment>
<evidence type="ECO:0000256" key="14">
    <source>
        <dbReference type="ARBA" id="ARBA00071867"/>
    </source>
</evidence>
<dbReference type="InterPro" id="IPR003720">
    <property type="entry name" value="tRNA_STrfase"/>
</dbReference>
<comment type="caution">
    <text evidence="20">The sequence shown here is derived from an EMBL/GenBank/DDBJ whole genome shotgun (WGS) entry which is preliminary data.</text>
</comment>
<evidence type="ECO:0000313" key="20">
    <source>
        <dbReference type="EMBL" id="PIS13450.1"/>
    </source>
</evidence>
<feature type="binding site" evidence="18">
    <location>
        <begin position="189"/>
        <end position="190"/>
    </location>
    <ligand>
        <name>ATP</name>
        <dbReference type="ChEBI" id="CHEBI:30616"/>
    </ligand>
</feature>
<sequence length="390" mass="43819">MDGFVVHYHEIALKGANRPLFVRRLKENIERSLKDFQPVVSILPGRLFVEIRSRTFDNVRDRISNIERLGEIPGIANFLPVRRSPKAEGEADVLINFKKVLFEELKSKRFQSFKIETKRADKIFPKTSEEINREIGALVQKESGARVDLENPELTVFVEVLPKEIFFGFEKIKGVGGLPVGISGKVVVLLSGGIDSPVAAFRMLKRGCRAVFAHFHAYPYVDYSSQGKAKELVEILNRYQGKSKLYLVPFGDIQKEIVLSAPEKYRVILYRRMMARIAEEIAGREKAKALVTGESLGQVASQTIENISVVESAASLPIFRPLIGMDKEEIINSAKDIGTYEISIMPDQDCCQVFMPRHPATKTDIKSIERAESGIDIEKIIANIKLSVVI</sequence>
<dbReference type="GO" id="GO:0005829">
    <property type="term" value="C:cytosol"/>
    <property type="evidence" value="ECO:0007669"/>
    <property type="project" value="TreeGrafter"/>
</dbReference>
<comment type="catalytic activity">
    <reaction evidence="10 18">
        <text>[ThiS sulfur-carrier protein]-C-terminal Gly-Gly-AMP + S-sulfanyl-L-cysteinyl-[cysteine desulfurase] + AH2 = [ThiS sulfur-carrier protein]-C-terminal-Gly-aminoethanethioate + L-cysteinyl-[cysteine desulfurase] + A + AMP + 2 H(+)</text>
        <dbReference type="Rhea" id="RHEA:43340"/>
        <dbReference type="Rhea" id="RHEA-COMP:12157"/>
        <dbReference type="Rhea" id="RHEA-COMP:12158"/>
        <dbReference type="Rhea" id="RHEA-COMP:12910"/>
        <dbReference type="Rhea" id="RHEA-COMP:19908"/>
        <dbReference type="ChEBI" id="CHEBI:13193"/>
        <dbReference type="ChEBI" id="CHEBI:15378"/>
        <dbReference type="ChEBI" id="CHEBI:17499"/>
        <dbReference type="ChEBI" id="CHEBI:29950"/>
        <dbReference type="ChEBI" id="CHEBI:61963"/>
        <dbReference type="ChEBI" id="CHEBI:90618"/>
        <dbReference type="ChEBI" id="CHEBI:232372"/>
        <dbReference type="ChEBI" id="CHEBI:456215"/>
    </reaction>
</comment>
<dbReference type="Proteomes" id="UP000230353">
    <property type="component" value="Unassembled WGS sequence"/>
</dbReference>
<comment type="subcellular location">
    <subcellularLocation>
        <location evidence="1 18">Cytoplasm</location>
    </subcellularLocation>
</comment>
<comment type="catalytic activity">
    <reaction evidence="9 18">
        <text>[ThiI sulfur-carrier protein]-S-sulfanyl-L-cysteine + a uridine in tRNA + 2 reduced [2Fe-2S]-[ferredoxin] + ATP + H(+) = [ThiI sulfur-carrier protein]-L-cysteine + a 4-thiouridine in tRNA + 2 oxidized [2Fe-2S]-[ferredoxin] + AMP + diphosphate</text>
        <dbReference type="Rhea" id="RHEA:24176"/>
        <dbReference type="Rhea" id="RHEA-COMP:10000"/>
        <dbReference type="Rhea" id="RHEA-COMP:10001"/>
        <dbReference type="Rhea" id="RHEA-COMP:13337"/>
        <dbReference type="Rhea" id="RHEA-COMP:13338"/>
        <dbReference type="Rhea" id="RHEA-COMP:13339"/>
        <dbReference type="Rhea" id="RHEA-COMP:13340"/>
        <dbReference type="ChEBI" id="CHEBI:15378"/>
        <dbReference type="ChEBI" id="CHEBI:29950"/>
        <dbReference type="ChEBI" id="CHEBI:30616"/>
        <dbReference type="ChEBI" id="CHEBI:33019"/>
        <dbReference type="ChEBI" id="CHEBI:33737"/>
        <dbReference type="ChEBI" id="CHEBI:33738"/>
        <dbReference type="ChEBI" id="CHEBI:61963"/>
        <dbReference type="ChEBI" id="CHEBI:65315"/>
        <dbReference type="ChEBI" id="CHEBI:136798"/>
        <dbReference type="ChEBI" id="CHEBI:456215"/>
        <dbReference type="EC" id="2.8.1.4"/>
    </reaction>
</comment>
<evidence type="ECO:0000256" key="12">
    <source>
        <dbReference type="ARBA" id="ARBA00061472"/>
    </source>
</evidence>
<dbReference type="PANTHER" id="PTHR43209">
    <property type="entry name" value="TRNA SULFURTRANSFERASE"/>
    <property type="match status" value="1"/>
</dbReference>
<feature type="binding site" evidence="18">
    <location>
        <position position="271"/>
    </location>
    <ligand>
        <name>ATP</name>
        <dbReference type="ChEBI" id="CHEBI:30616"/>
    </ligand>
</feature>
<dbReference type="CDD" id="cd01712">
    <property type="entry name" value="PPase_ThiI"/>
    <property type="match status" value="1"/>
</dbReference>
<comment type="pathway">
    <text evidence="18">Cofactor biosynthesis; thiamine diphosphate biosynthesis.</text>
</comment>
<dbReference type="FunFam" id="3.40.50.620:FF:000053">
    <property type="entry name" value="Probable tRNA sulfurtransferase"/>
    <property type="match status" value="1"/>
</dbReference>
<keyword evidence="4 18" id="KW-0808">Transferase</keyword>
<evidence type="ECO:0000256" key="16">
    <source>
        <dbReference type="ARBA" id="ARBA00077849"/>
    </source>
</evidence>
<keyword evidence="8 18" id="KW-0784">Thiamine biosynthesis</keyword>
<feature type="binding site" evidence="18">
    <location>
        <begin position="214"/>
        <end position="215"/>
    </location>
    <ligand>
        <name>ATP</name>
        <dbReference type="ChEBI" id="CHEBI:30616"/>
    </ligand>
</feature>
<dbReference type="SUPFAM" id="SSF143437">
    <property type="entry name" value="THUMP domain-like"/>
    <property type="match status" value="1"/>
</dbReference>
<dbReference type="Pfam" id="PF02568">
    <property type="entry name" value="ThiI"/>
    <property type="match status" value="1"/>
</dbReference>
<dbReference type="GO" id="GO:0052837">
    <property type="term" value="P:thiazole biosynthetic process"/>
    <property type="evidence" value="ECO:0007669"/>
    <property type="project" value="TreeGrafter"/>
</dbReference>
<dbReference type="HAMAP" id="MF_00021">
    <property type="entry name" value="ThiI"/>
    <property type="match status" value="1"/>
</dbReference>
<dbReference type="InterPro" id="IPR050102">
    <property type="entry name" value="tRNA_sulfurtransferase_ThiI"/>
</dbReference>
<keyword evidence="2 18" id="KW-0963">Cytoplasm</keyword>
<dbReference type="GO" id="GO:0140741">
    <property type="term" value="F:tRNA-uracil-4 sulfurtransferase activity"/>
    <property type="evidence" value="ECO:0007669"/>
    <property type="project" value="UniProtKB-EC"/>
</dbReference>
<feature type="binding site" evidence="18">
    <location>
        <position position="293"/>
    </location>
    <ligand>
        <name>ATP</name>
        <dbReference type="ChEBI" id="CHEBI:30616"/>
    </ligand>
</feature>
<evidence type="ECO:0000256" key="2">
    <source>
        <dbReference type="ARBA" id="ARBA00022490"/>
    </source>
</evidence>
<dbReference type="GO" id="GO:0009228">
    <property type="term" value="P:thiamine biosynthetic process"/>
    <property type="evidence" value="ECO:0007669"/>
    <property type="project" value="UniProtKB-KW"/>
</dbReference>
<dbReference type="Gene3D" id="3.40.50.620">
    <property type="entry name" value="HUPs"/>
    <property type="match status" value="1"/>
</dbReference>
<keyword evidence="3 18" id="KW-0820">tRNA-binding</keyword>
<organism evidence="20 21">
    <name type="scientific">Candidatus Tagabacteria bacterium CG09_land_8_20_14_0_10_41_14</name>
    <dbReference type="NCBI Taxonomy" id="1975021"/>
    <lineage>
        <taxon>Bacteria</taxon>
        <taxon>Candidatus Tagaibacteriota</taxon>
    </lineage>
</organism>
<dbReference type="CDD" id="cd11716">
    <property type="entry name" value="THUMP_ThiI"/>
    <property type="match status" value="1"/>
</dbReference>
<keyword evidence="7 18" id="KW-0694">RNA-binding</keyword>
<dbReference type="EC" id="2.8.1.4" evidence="13 18"/>
<feature type="binding site" evidence="18">
    <location>
        <position position="302"/>
    </location>
    <ligand>
        <name>ATP</name>
        <dbReference type="ChEBI" id="CHEBI:30616"/>
    </ligand>
</feature>
<dbReference type="InterPro" id="IPR004114">
    <property type="entry name" value="THUMP_dom"/>
</dbReference>
<dbReference type="SMART" id="SM00981">
    <property type="entry name" value="THUMP"/>
    <property type="match status" value="1"/>
</dbReference>
<evidence type="ECO:0000256" key="3">
    <source>
        <dbReference type="ARBA" id="ARBA00022555"/>
    </source>
</evidence>
<evidence type="ECO:0000256" key="8">
    <source>
        <dbReference type="ARBA" id="ARBA00022977"/>
    </source>
</evidence>
<dbReference type="Pfam" id="PF22025">
    <property type="entry name" value="ThiI_fer"/>
    <property type="match status" value="1"/>
</dbReference>
<evidence type="ECO:0000256" key="1">
    <source>
        <dbReference type="ARBA" id="ARBA00004496"/>
    </source>
</evidence>
<dbReference type="PANTHER" id="PTHR43209:SF1">
    <property type="entry name" value="TRNA SULFURTRANSFERASE"/>
    <property type="match status" value="1"/>
</dbReference>
<dbReference type="Pfam" id="PF02926">
    <property type="entry name" value="THUMP"/>
    <property type="match status" value="1"/>
</dbReference>
<evidence type="ECO:0000256" key="9">
    <source>
        <dbReference type="ARBA" id="ARBA00050570"/>
    </source>
</evidence>
<evidence type="ECO:0000256" key="7">
    <source>
        <dbReference type="ARBA" id="ARBA00022884"/>
    </source>
</evidence>
<dbReference type="InterPro" id="IPR054173">
    <property type="entry name" value="ThiI_fer"/>
</dbReference>
<dbReference type="SUPFAM" id="SSF52402">
    <property type="entry name" value="Adenine nucleotide alpha hydrolases-like"/>
    <property type="match status" value="1"/>
</dbReference>
<evidence type="ECO:0000256" key="15">
    <source>
        <dbReference type="ARBA" id="ARBA00075337"/>
    </source>
</evidence>
<keyword evidence="5 18" id="KW-0547">Nucleotide-binding</keyword>
<evidence type="ECO:0000256" key="5">
    <source>
        <dbReference type="ARBA" id="ARBA00022741"/>
    </source>
</evidence>